<dbReference type="EMBL" id="CP035631">
    <property type="protein sequence ID" value="WFF43022.1"/>
    <property type="molecule type" value="Genomic_DNA"/>
</dbReference>
<feature type="region of interest" description="Disordered" evidence="1">
    <location>
        <begin position="130"/>
        <end position="159"/>
    </location>
</feature>
<name>A0ABY8FJM8_9GAMM</name>
<protein>
    <submittedName>
        <fullName evidence="2">DUF2946 domain-containing protein</fullName>
    </submittedName>
</protein>
<evidence type="ECO:0000313" key="3">
    <source>
        <dbReference type="Proteomes" id="UP001321526"/>
    </source>
</evidence>
<evidence type="ECO:0000256" key="1">
    <source>
        <dbReference type="SAM" id="MobiDB-lite"/>
    </source>
</evidence>
<evidence type="ECO:0000313" key="2">
    <source>
        <dbReference type="EMBL" id="WFF43022.1"/>
    </source>
</evidence>
<gene>
    <name evidence="2" type="ORF">EVC62_16830</name>
</gene>
<sequence length="159" mass="16785">MRRTPAMTRLWHHCYRPLTWLALFAMLMAFVGPLVSQSQRLMEMPAHGGMPSAALQAPSHHADSMPGAPGVVDAAQTQAGAKGERGTPRLSASDHWHLAACGYCELFLHAPGIATPAVIPPPIVQPAAPSVAAPTPLETPPDPHARFSPRAPPGAFVLS</sequence>
<accession>A0ABY8FJM8</accession>
<reference evidence="2 3" key="1">
    <citation type="submission" date="2019-01" db="EMBL/GenBank/DDBJ databases">
        <title>Genome sequence of Salinicola endophyticus REST5.</title>
        <authorList>
            <person name="Nascimento F.X."/>
        </authorList>
    </citation>
    <scope>NUCLEOTIDE SEQUENCE [LARGE SCALE GENOMIC DNA]</scope>
    <source>
        <strain evidence="2 3">REST5</strain>
    </source>
</reference>
<dbReference type="InterPro" id="IPR021333">
    <property type="entry name" value="DUF2946"/>
</dbReference>
<dbReference type="Pfam" id="PF11162">
    <property type="entry name" value="DUF2946"/>
    <property type="match status" value="1"/>
</dbReference>
<proteinExistence type="predicted"/>
<keyword evidence="3" id="KW-1185">Reference proteome</keyword>
<dbReference type="Proteomes" id="UP001321526">
    <property type="component" value="Chromosome"/>
</dbReference>
<organism evidence="2 3">
    <name type="scientific">Salinicola endophyticus</name>
    <dbReference type="NCBI Taxonomy" id="1949083"/>
    <lineage>
        <taxon>Bacteria</taxon>
        <taxon>Pseudomonadati</taxon>
        <taxon>Pseudomonadota</taxon>
        <taxon>Gammaproteobacteria</taxon>
        <taxon>Oceanospirillales</taxon>
        <taxon>Halomonadaceae</taxon>
        <taxon>Salinicola</taxon>
    </lineage>
</organism>